<dbReference type="RefSeq" id="WP_338396241.1">
    <property type="nucleotide sequence ID" value="NZ_AP025324.1"/>
</dbReference>
<keyword evidence="2" id="KW-1185">Reference proteome</keyword>
<geneLocation type="plasmid" evidence="1 2">
    <name>pFA10</name>
</geneLocation>
<keyword evidence="1" id="KW-0614">Plasmid</keyword>
<dbReference type="Proteomes" id="UP001348817">
    <property type="component" value="Plasmid pFA10"/>
</dbReference>
<proteinExistence type="predicted"/>
<evidence type="ECO:0000313" key="2">
    <source>
        <dbReference type="Proteomes" id="UP001348817"/>
    </source>
</evidence>
<reference evidence="1 2" key="1">
    <citation type="submission" date="2021-12" db="EMBL/GenBank/DDBJ databases">
        <title>Genome sequencing of bacteria with rrn-lacking chromosome and rrn-plasmid.</title>
        <authorList>
            <person name="Anda M."/>
            <person name="Iwasaki W."/>
        </authorList>
    </citation>
    <scope>NUCLEOTIDE SEQUENCE [LARGE SCALE GENOMIC DNA]</scope>
    <source>
        <strain evidence="1 2">DSM 100852</strain>
        <plasmid evidence="1 2">pFA10</plasmid>
    </source>
</reference>
<dbReference type="KEGG" id="fax:FUAX_54580"/>
<dbReference type="EMBL" id="AP025324">
    <property type="protein sequence ID" value="BDD13026.1"/>
    <property type="molecule type" value="Genomic_DNA"/>
</dbReference>
<evidence type="ECO:0000313" key="1">
    <source>
        <dbReference type="EMBL" id="BDD13026.1"/>
    </source>
</evidence>
<organism evidence="1 2">
    <name type="scientific">Fulvitalea axinellae</name>
    <dbReference type="NCBI Taxonomy" id="1182444"/>
    <lineage>
        <taxon>Bacteria</taxon>
        <taxon>Pseudomonadati</taxon>
        <taxon>Bacteroidota</taxon>
        <taxon>Cytophagia</taxon>
        <taxon>Cytophagales</taxon>
        <taxon>Persicobacteraceae</taxon>
        <taxon>Fulvitalea</taxon>
    </lineage>
</organism>
<protein>
    <submittedName>
        <fullName evidence="1">Uncharacterized protein</fullName>
    </submittedName>
</protein>
<dbReference type="AlphaFoldDB" id="A0AAU9CLZ9"/>
<accession>A0AAU9CLZ9</accession>
<name>A0AAU9CLZ9_9BACT</name>
<gene>
    <name evidence="1" type="ORF">FUAX_54580</name>
</gene>
<sequence>MCSTVYLGADHPLPEIDWNPEKPGLHISELDSPEDIEHAQGILHLPYLYQIGSFMGCSCGLAYADFLNEDHDQERRADVKDLLSYLKENVKDKQLKVISLSMDKFPDEYPLGDFFIPDTPPENEFFLPEDRILNLIQP</sequence>